<dbReference type="Proteomes" id="UP000324106">
    <property type="component" value="Chromosome"/>
</dbReference>
<evidence type="ECO:0000313" key="1">
    <source>
        <dbReference type="EMBL" id="QES24253.1"/>
    </source>
</evidence>
<organism evidence="1 2">
    <name type="scientific">Streptomyces venezuelae</name>
    <dbReference type="NCBI Taxonomy" id="54571"/>
    <lineage>
        <taxon>Bacteria</taxon>
        <taxon>Bacillati</taxon>
        <taxon>Actinomycetota</taxon>
        <taxon>Actinomycetes</taxon>
        <taxon>Kitasatosporales</taxon>
        <taxon>Streptomycetaceae</taxon>
        <taxon>Streptomyces</taxon>
    </lineage>
</organism>
<sequence length="321" mass="34329">MPGNDLYIPIDDAADDGTLRPYPTDRATKSWENANIRIQPEGGAPGTSAHAGKKNTVIVRVKNKGPVPMTNVQAQAWVFDPGFGDMTKERALDWFGNAGSAQTIDPGQMGTFRMTPWDAPSLGDGVTEKHYCLRANTYQVNGEGAEVTRTVGTLNPDADAHQGHCNITLVKVQQSQGTNQKVPTTTFPPRGGSQEFVLRADHVTTKPDVGELEVLRAHGGIVPSGHGSSVGGLSLMTSRGPVPLTLGTVAPGFDVRSELIPGFDTPFTFAEDRPDKIPTDIVVRIPEDAPLGSLHVFDLGLWTERGDMIGSGLRVLTLVTE</sequence>
<dbReference type="AlphaFoldDB" id="A0A5P2B1D2"/>
<name>A0A5P2B1D2_STRVZ</name>
<dbReference type="EMBL" id="CP029194">
    <property type="protein sequence ID" value="QES24253.1"/>
    <property type="molecule type" value="Genomic_DNA"/>
</dbReference>
<accession>A0A5P2B1D2</accession>
<proteinExistence type="predicted"/>
<evidence type="ECO:0000313" key="2">
    <source>
        <dbReference type="Proteomes" id="UP000324106"/>
    </source>
</evidence>
<reference evidence="1 2" key="1">
    <citation type="submission" date="2018-05" db="EMBL/GenBank/DDBJ databases">
        <title>Streptomyces venezuelae.</title>
        <authorList>
            <person name="Kim W."/>
            <person name="Lee N."/>
            <person name="Cho B.-K."/>
        </authorList>
    </citation>
    <scope>NUCLEOTIDE SEQUENCE [LARGE SCALE GENOMIC DNA]</scope>
    <source>
        <strain evidence="1 2">ATCC 15068</strain>
    </source>
</reference>
<gene>
    <name evidence="1" type="ORF">DEJ46_38445</name>
</gene>
<protein>
    <submittedName>
        <fullName evidence="1">Uncharacterized protein</fullName>
    </submittedName>
</protein>
<dbReference type="RefSeq" id="WP_150273815.1">
    <property type="nucleotide sequence ID" value="NZ_CP029194.1"/>
</dbReference>
<dbReference type="OrthoDB" id="4128103at2"/>